<dbReference type="Proteomes" id="UP000708208">
    <property type="component" value="Unassembled WGS sequence"/>
</dbReference>
<protein>
    <submittedName>
        <fullName evidence="1">Uncharacterized protein</fullName>
    </submittedName>
</protein>
<keyword evidence="2" id="KW-1185">Reference proteome</keyword>
<comment type="caution">
    <text evidence="1">The sequence shown here is derived from an EMBL/GenBank/DDBJ whole genome shotgun (WGS) entry which is preliminary data.</text>
</comment>
<proteinExistence type="predicted"/>
<dbReference type="AlphaFoldDB" id="A0A8J2KFM0"/>
<name>A0A8J2KFM0_9HEXA</name>
<evidence type="ECO:0000313" key="2">
    <source>
        <dbReference type="Proteomes" id="UP000708208"/>
    </source>
</evidence>
<sequence length="26" mass="3275">MNWSLITLFIILIWFRPPWYPPRVKS</sequence>
<accession>A0A8J2KFM0</accession>
<feature type="non-terminal residue" evidence="1">
    <location>
        <position position="26"/>
    </location>
</feature>
<reference evidence="1" key="1">
    <citation type="submission" date="2021-06" db="EMBL/GenBank/DDBJ databases">
        <authorList>
            <person name="Hodson N. C."/>
            <person name="Mongue J. A."/>
            <person name="Jaron S. K."/>
        </authorList>
    </citation>
    <scope>NUCLEOTIDE SEQUENCE</scope>
</reference>
<gene>
    <name evidence="1" type="ORF">AFUS01_LOCUS14240</name>
</gene>
<dbReference type="EMBL" id="CAJVCH010119668">
    <property type="protein sequence ID" value="CAG7725274.1"/>
    <property type="molecule type" value="Genomic_DNA"/>
</dbReference>
<evidence type="ECO:0000313" key="1">
    <source>
        <dbReference type="EMBL" id="CAG7725274.1"/>
    </source>
</evidence>
<organism evidence="1 2">
    <name type="scientific">Allacma fusca</name>
    <dbReference type="NCBI Taxonomy" id="39272"/>
    <lineage>
        <taxon>Eukaryota</taxon>
        <taxon>Metazoa</taxon>
        <taxon>Ecdysozoa</taxon>
        <taxon>Arthropoda</taxon>
        <taxon>Hexapoda</taxon>
        <taxon>Collembola</taxon>
        <taxon>Symphypleona</taxon>
        <taxon>Sminthuridae</taxon>
        <taxon>Allacma</taxon>
    </lineage>
</organism>